<dbReference type="Proteomes" id="UP001140949">
    <property type="component" value="Unassembled WGS sequence"/>
</dbReference>
<dbReference type="EMBL" id="JANAVB010036419">
    <property type="protein sequence ID" value="KAJ6803628.1"/>
    <property type="molecule type" value="Genomic_DNA"/>
</dbReference>
<proteinExistence type="predicted"/>
<protein>
    <submittedName>
        <fullName evidence="2">ETHYLENE-INSENSITIVE3-like 1 protein isoform X1</fullName>
    </submittedName>
</protein>
<feature type="region of interest" description="Disordered" evidence="1">
    <location>
        <begin position="1"/>
        <end position="29"/>
    </location>
</feature>
<evidence type="ECO:0000313" key="3">
    <source>
        <dbReference type="Proteomes" id="UP001140949"/>
    </source>
</evidence>
<keyword evidence="3" id="KW-1185">Reference proteome</keyword>
<gene>
    <name evidence="2" type="ORF">M6B38_189135</name>
</gene>
<sequence>MPVGSPSSAHQPSSVVGHHGGGAPFSRGKDRWGGVHCGIIADRREPSVESWNSFSISGVLEAAAALNRSPSRDDAAAAFSALYFATAAGPLRWKRTFSCHQPFRLAEATLTGLPFSGMMPYAYPRAPHSPMAFAMQPWMASTWAIRSFLRSLSVG</sequence>
<accession>A0AAX6EI73</accession>
<dbReference type="AlphaFoldDB" id="A0AAX6EI73"/>
<feature type="compositionally biased region" description="Polar residues" evidence="1">
    <location>
        <begin position="1"/>
        <end position="14"/>
    </location>
</feature>
<evidence type="ECO:0000256" key="1">
    <source>
        <dbReference type="SAM" id="MobiDB-lite"/>
    </source>
</evidence>
<organism evidence="2 3">
    <name type="scientific">Iris pallida</name>
    <name type="common">Sweet iris</name>
    <dbReference type="NCBI Taxonomy" id="29817"/>
    <lineage>
        <taxon>Eukaryota</taxon>
        <taxon>Viridiplantae</taxon>
        <taxon>Streptophyta</taxon>
        <taxon>Embryophyta</taxon>
        <taxon>Tracheophyta</taxon>
        <taxon>Spermatophyta</taxon>
        <taxon>Magnoliopsida</taxon>
        <taxon>Liliopsida</taxon>
        <taxon>Asparagales</taxon>
        <taxon>Iridaceae</taxon>
        <taxon>Iridoideae</taxon>
        <taxon>Irideae</taxon>
        <taxon>Iris</taxon>
    </lineage>
</organism>
<comment type="caution">
    <text evidence="2">The sequence shown here is derived from an EMBL/GenBank/DDBJ whole genome shotgun (WGS) entry which is preliminary data.</text>
</comment>
<reference evidence="2" key="2">
    <citation type="submission" date="2023-04" db="EMBL/GenBank/DDBJ databases">
        <authorList>
            <person name="Bruccoleri R.E."/>
            <person name="Oakeley E.J."/>
            <person name="Faust A.-M."/>
            <person name="Dessus-Babus S."/>
            <person name="Altorfer M."/>
            <person name="Burckhardt D."/>
            <person name="Oertli M."/>
            <person name="Naumann U."/>
            <person name="Petersen F."/>
            <person name="Wong J."/>
        </authorList>
    </citation>
    <scope>NUCLEOTIDE SEQUENCE</scope>
    <source>
        <strain evidence="2">GSM-AAB239-AS_SAM_17_03QT</strain>
        <tissue evidence="2">Leaf</tissue>
    </source>
</reference>
<reference evidence="2" key="1">
    <citation type="journal article" date="2023" name="GigaByte">
        <title>Genome assembly of the bearded iris, Iris pallida Lam.</title>
        <authorList>
            <person name="Bruccoleri R.E."/>
            <person name="Oakeley E.J."/>
            <person name="Faust A.M.E."/>
            <person name="Altorfer M."/>
            <person name="Dessus-Babus S."/>
            <person name="Burckhardt D."/>
            <person name="Oertli M."/>
            <person name="Naumann U."/>
            <person name="Petersen F."/>
            <person name="Wong J."/>
        </authorList>
    </citation>
    <scope>NUCLEOTIDE SEQUENCE</scope>
    <source>
        <strain evidence="2">GSM-AAB239-AS_SAM_17_03QT</strain>
    </source>
</reference>
<evidence type="ECO:0000313" key="2">
    <source>
        <dbReference type="EMBL" id="KAJ6803628.1"/>
    </source>
</evidence>
<name>A0AAX6EI73_IRIPA</name>